<protein>
    <recommendedName>
        <fullName evidence="4">F-box domain-containing protein</fullName>
    </recommendedName>
</protein>
<evidence type="ECO:0000313" key="2">
    <source>
        <dbReference type="EMBL" id="KAF2108212.1"/>
    </source>
</evidence>
<accession>A0A6A5YMB0</accession>
<proteinExistence type="predicted"/>
<reference evidence="2" key="1">
    <citation type="journal article" date="2020" name="Stud. Mycol.">
        <title>101 Dothideomycetes genomes: a test case for predicting lifestyles and emergence of pathogens.</title>
        <authorList>
            <person name="Haridas S."/>
            <person name="Albert R."/>
            <person name="Binder M."/>
            <person name="Bloem J."/>
            <person name="Labutti K."/>
            <person name="Salamov A."/>
            <person name="Andreopoulos B."/>
            <person name="Baker S."/>
            <person name="Barry K."/>
            <person name="Bills G."/>
            <person name="Bluhm B."/>
            <person name="Cannon C."/>
            <person name="Castanera R."/>
            <person name="Culley D."/>
            <person name="Daum C."/>
            <person name="Ezra D."/>
            <person name="Gonzalez J."/>
            <person name="Henrissat B."/>
            <person name="Kuo A."/>
            <person name="Liang C."/>
            <person name="Lipzen A."/>
            <person name="Lutzoni F."/>
            <person name="Magnuson J."/>
            <person name="Mondo S."/>
            <person name="Nolan M."/>
            <person name="Ohm R."/>
            <person name="Pangilinan J."/>
            <person name="Park H.-J."/>
            <person name="Ramirez L."/>
            <person name="Alfaro M."/>
            <person name="Sun H."/>
            <person name="Tritt A."/>
            <person name="Yoshinaga Y."/>
            <person name="Zwiers L.-H."/>
            <person name="Turgeon B."/>
            <person name="Goodwin S."/>
            <person name="Spatafora J."/>
            <person name="Crous P."/>
            <person name="Grigoriev I."/>
        </authorList>
    </citation>
    <scope>NUCLEOTIDE SEQUENCE</scope>
    <source>
        <strain evidence="2">CBS 627.86</strain>
    </source>
</reference>
<keyword evidence="3" id="KW-1185">Reference proteome</keyword>
<dbReference type="Proteomes" id="UP000799770">
    <property type="component" value="Unassembled WGS sequence"/>
</dbReference>
<evidence type="ECO:0000313" key="3">
    <source>
        <dbReference type="Proteomes" id="UP000799770"/>
    </source>
</evidence>
<evidence type="ECO:0000256" key="1">
    <source>
        <dbReference type="SAM" id="MobiDB-lite"/>
    </source>
</evidence>
<gene>
    <name evidence="2" type="ORF">BDV96DRAFT_653100</name>
</gene>
<name>A0A6A5YMB0_9PLEO</name>
<evidence type="ECO:0008006" key="4">
    <source>
        <dbReference type="Google" id="ProtNLM"/>
    </source>
</evidence>
<dbReference type="AlphaFoldDB" id="A0A6A5YMB0"/>
<sequence length="580" mass="64670">MATDPDSGGSALPIRAALNESAATDFTQTPASPAAMAATDLPVGDETRITSNQTFTQTMFSKPGCEELKLRVFEEVNQAGSTHELTRVLLVSKEWNRIASPLLWENVLVTNDNILPVIRSLVSARLETTSQIRNLSIYLRPCAELCFGRDGFISRTILGLSSEKVIIRTSQNSYHVLVPDFLSFHTSSIPMHPSTNDVLEWNLLIIALRKLFALIKDDLSSLKCMSFRLATWADPEKCSYADSTDLTLPRQLLVTLLHSLPATCTSIELDDCGHSYNSPHSPSSDHLCTVLSSVLPRMKHAQIKVTDLCPEVVRGTESKFVAPKIEDLRINIRPTHSWRSPTQKECSMHVPENILGTWDGGPTENSLREQMLATALRTAFDNGSFPKISTLKLVNWHEDIYNEISHFSLVDVINKTTHLIPKLNITTGDQTTPEETVVALSPGHELYCIGWDREKIAESIVDDGWFTTTDNLRFPIAVQNPKLMKVDLLKYTTPETTLFGYGRRSDSSDSGLNPQISSNLAGDDEDMEGGYDSYSNEIDYGSYGVSGETCDNNVNFHLEHLRKFQPMVVNNFDWTTNLRI</sequence>
<dbReference type="OrthoDB" id="4192220at2759"/>
<organism evidence="2 3">
    <name type="scientific">Lophiotrema nucula</name>
    <dbReference type="NCBI Taxonomy" id="690887"/>
    <lineage>
        <taxon>Eukaryota</taxon>
        <taxon>Fungi</taxon>
        <taxon>Dikarya</taxon>
        <taxon>Ascomycota</taxon>
        <taxon>Pezizomycotina</taxon>
        <taxon>Dothideomycetes</taxon>
        <taxon>Pleosporomycetidae</taxon>
        <taxon>Pleosporales</taxon>
        <taxon>Lophiotremataceae</taxon>
        <taxon>Lophiotrema</taxon>
    </lineage>
</organism>
<feature type="region of interest" description="Disordered" evidence="1">
    <location>
        <begin position="501"/>
        <end position="528"/>
    </location>
</feature>
<dbReference type="EMBL" id="ML977349">
    <property type="protein sequence ID" value="KAF2108212.1"/>
    <property type="molecule type" value="Genomic_DNA"/>
</dbReference>